<feature type="domain" description="Dihydroxy-acid/6-phosphogluconate dehydratase N-terminal" evidence="3">
    <location>
        <begin position="1"/>
        <end position="59"/>
    </location>
</feature>
<dbReference type="Pfam" id="PF00920">
    <property type="entry name" value="ILVD_EDD_N"/>
    <property type="match status" value="1"/>
</dbReference>
<proteinExistence type="inferred from homology"/>
<name>A0A7J7DJ47_TRIWF</name>
<keyword evidence="2" id="KW-0456">Lyase</keyword>
<dbReference type="PANTHER" id="PTHR36807:SF2">
    <property type="entry name" value="PHOSPHOGLYCOLATE PHOSPHATASE"/>
    <property type="match status" value="1"/>
</dbReference>
<dbReference type="SUPFAM" id="SSF143975">
    <property type="entry name" value="IlvD/EDD N-terminal domain-like"/>
    <property type="match status" value="1"/>
</dbReference>
<dbReference type="GO" id="GO:0016829">
    <property type="term" value="F:lyase activity"/>
    <property type="evidence" value="ECO:0007669"/>
    <property type="project" value="UniProtKB-KW"/>
</dbReference>
<dbReference type="InterPro" id="IPR037237">
    <property type="entry name" value="IlvD/EDD_N"/>
</dbReference>
<dbReference type="Pfam" id="PF12452">
    <property type="entry name" value="DUF3685"/>
    <property type="match status" value="1"/>
</dbReference>
<comment type="caution">
    <text evidence="4">The sequence shown here is derived from an EMBL/GenBank/DDBJ whole genome shotgun (WGS) entry which is preliminary data.</text>
</comment>
<keyword evidence="5" id="KW-1185">Reference proteome</keyword>
<dbReference type="AlphaFoldDB" id="A0A7J7DJ47"/>
<accession>A0A7J7DJ47</accession>
<evidence type="ECO:0000259" key="3">
    <source>
        <dbReference type="Pfam" id="PF00920"/>
    </source>
</evidence>
<dbReference type="EMBL" id="JAAARO010000006">
    <property type="protein sequence ID" value="KAF5746333.1"/>
    <property type="molecule type" value="Genomic_DNA"/>
</dbReference>
<dbReference type="InterPro" id="IPR000581">
    <property type="entry name" value="ILV_EDD_N"/>
</dbReference>
<dbReference type="Proteomes" id="UP000593562">
    <property type="component" value="Unassembled WGS sequence"/>
</dbReference>
<protein>
    <recommendedName>
        <fullName evidence="3">Dihydroxy-acid/6-phosphogluconate dehydratase N-terminal domain-containing protein</fullName>
    </recommendedName>
</protein>
<dbReference type="InterPro" id="IPR022552">
    <property type="entry name" value="UPF_Ycf55"/>
</dbReference>
<evidence type="ECO:0000313" key="5">
    <source>
        <dbReference type="Proteomes" id="UP000593562"/>
    </source>
</evidence>
<gene>
    <name evidence="4" type="ORF">HS088_TW06G00504</name>
</gene>
<reference evidence="4 5" key="1">
    <citation type="journal article" date="2020" name="Nat. Commun.">
        <title>Genome of Tripterygium wilfordii and identification of cytochrome P450 involved in triptolide biosynthesis.</title>
        <authorList>
            <person name="Tu L."/>
            <person name="Su P."/>
            <person name="Zhang Z."/>
            <person name="Gao L."/>
            <person name="Wang J."/>
            <person name="Hu T."/>
            <person name="Zhou J."/>
            <person name="Zhang Y."/>
            <person name="Zhao Y."/>
            <person name="Liu Y."/>
            <person name="Song Y."/>
            <person name="Tong Y."/>
            <person name="Lu Y."/>
            <person name="Yang J."/>
            <person name="Xu C."/>
            <person name="Jia M."/>
            <person name="Peters R.J."/>
            <person name="Huang L."/>
            <person name="Gao W."/>
        </authorList>
    </citation>
    <scope>NUCLEOTIDE SEQUENCE [LARGE SCALE GENOMIC DNA]</scope>
    <source>
        <strain evidence="5">cv. XIE 37</strain>
        <tissue evidence="4">Leaf</tissue>
    </source>
</reference>
<evidence type="ECO:0000256" key="2">
    <source>
        <dbReference type="ARBA" id="ARBA00023239"/>
    </source>
</evidence>
<dbReference type="InParanoid" id="A0A7J7DJ47"/>
<evidence type="ECO:0000256" key="1">
    <source>
        <dbReference type="ARBA" id="ARBA00006486"/>
    </source>
</evidence>
<dbReference type="PANTHER" id="PTHR36807">
    <property type="entry name" value="PHOSPHOGLYCOLATE PHOSPHATASE"/>
    <property type="match status" value="1"/>
</dbReference>
<comment type="similarity">
    <text evidence="1">Belongs to the IlvD/Edd family.</text>
</comment>
<sequence>MRARWYDGNFSIPGCDKNMPDTIIAMGQLNRPSIMIYGGTIKPGHFRGNTYDIVSAFQVALNQWLDQNLKSVISMFEDRFDLCTLQLQLIEEPSLSHPENYSWWKKFTLGNSKTISSPFHYAAISHFSMPVKRTKELRVLTGWKYYLSLYLELADISLPLIKVVIGKISDAISFFLVCLIGRSLGLIYTGIRQSLRWK</sequence>
<organism evidence="4 5">
    <name type="scientific">Tripterygium wilfordii</name>
    <name type="common">Thunder God vine</name>
    <dbReference type="NCBI Taxonomy" id="458696"/>
    <lineage>
        <taxon>Eukaryota</taxon>
        <taxon>Viridiplantae</taxon>
        <taxon>Streptophyta</taxon>
        <taxon>Embryophyta</taxon>
        <taxon>Tracheophyta</taxon>
        <taxon>Spermatophyta</taxon>
        <taxon>Magnoliopsida</taxon>
        <taxon>eudicotyledons</taxon>
        <taxon>Gunneridae</taxon>
        <taxon>Pentapetalae</taxon>
        <taxon>rosids</taxon>
        <taxon>fabids</taxon>
        <taxon>Celastrales</taxon>
        <taxon>Celastraceae</taxon>
        <taxon>Tripterygium</taxon>
    </lineage>
</organism>
<evidence type="ECO:0000313" key="4">
    <source>
        <dbReference type="EMBL" id="KAF5746333.1"/>
    </source>
</evidence>